<evidence type="ECO:0000256" key="1">
    <source>
        <dbReference type="ARBA" id="ARBA00004533"/>
    </source>
</evidence>
<keyword evidence="5 7" id="KW-0472">Membrane</keyword>
<evidence type="ECO:0000256" key="4">
    <source>
        <dbReference type="ARBA" id="ARBA00022679"/>
    </source>
</evidence>
<dbReference type="PANTHER" id="PTHR30606:SF10">
    <property type="entry name" value="PHOSPHATIDYLINOSITOL MANNOSIDE ACYLTRANSFERASE"/>
    <property type="match status" value="1"/>
</dbReference>
<keyword evidence="7" id="KW-1133">Transmembrane helix</keyword>
<organism evidence="8 9">
    <name type="scientific">Dinghuibacter silviterrae</name>
    <dbReference type="NCBI Taxonomy" id="1539049"/>
    <lineage>
        <taxon>Bacteria</taxon>
        <taxon>Pseudomonadati</taxon>
        <taxon>Bacteroidota</taxon>
        <taxon>Chitinophagia</taxon>
        <taxon>Chitinophagales</taxon>
        <taxon>Chitinophagaceae</taxon>
        <taxon>Dinghuibacter</taxon>
    </lineage>
</organism>
<evidence type="ECO:0000256" key="5">
    <source>
        <dbReference type="ARBA" id="ARBA00023136"/>
    </source>
</evidence>
<keyword evidence="3" id="KW-0997">Cell inner membrane</keyword>
<proteinExistence type="predicted"/>
<dbReference type="EMBL" id="SODV01000001">
    <property type="protein sequence ID" value="TDX00324.1"/>
    <property type="molecule type" value="Genomic_DNA"/>
</dbReference>
<dbReference type="GO" id="GO:0009247">
    <property type="term" value="P:glycolipid biosynthetic process"/>
    <property type="evidence" value="ECO:0007669"/>
    <property type="project" value="UniProtKB-ARBA"/>
</dbReference>
<protein>
    <submittedName>
        <fullName evidence="8">KDO2-lipid IV(A) lauroyltransferase</fullName>
    </submittedName>
</protein>
<dbReference type="GO" id="GO:0005886">
    <property type="term" value="C:plasma membrane"/>
    <property type="evidence" value="ECO:0007669"/>
    <property type="project" value="UniProtKB-SubCell"/>
</dbReference>
<evidence type="ECO:0000313" key="8">
    <source>
        <dbReference type="EMBL" id="TDX00324.1"/>
    </source>
</evidence>
<keyword evidence="7" id="KW-0812">Transmembrane</keyword>
<feature type="transmembrane region" description="Helical" evidence="7">
    <location>
        <begin position="12"/>
        <end position="33"/>
    </location>
</feature>
<evidence type="ECO:0000256" key="6">
    <source>
        <dbReference type="ARBA" id="ARBA00023315"/>
    </source>
</evidence>
<dbReference type="InterPro" id="IPR004960">
    <property type="entry name" value="LipA_acyltrans"/>
</dbReference>
<dbReference type="AlphaFoldDB" id="A0A4R8DQB5"/>
<comment type="subcellular location">
    <subcellularLocation>
        <location evidence="1">Cell inner membrane</location>
    </subcellularLocation>
</comment>
<evidence type="ECO:0000256" key="2">
    <source>
        <dbReference type="ARBA" id="ARBA00022475"/>
    </source>
</evidence>
<name>A0A4R8DQB5_9BACT</name>
<evidence type="ECO:0000256" key="3">
    <source>
        <dbReference type="ARBA" id="ARBA00022519"/>
    </source>
</evidence>
<dbReference type="RefSeq" id="WP_133991800.1">
    <property type="nucleotide sequence ID" value="NZ_SODV01000001.1"/>
</dbReference>
<evidence type="ECO:0000313" key="9">
    <source>
        <dbReference type="Proteomes" id="UP000294498"/>
    </source>
</evidence>
<keyword evidence="9" id="KW-1185">Reference proteome</keyword>
<dbReference type="OrthoDB" id="9801955at2"/>
<keyword evidence="6" id="KW-0012">Acyltransferase</keyword>
<gene>
    <name evidence="8" type="ORF">EDB95_1345</name>
</gene>
<dbReference type="CDD" id="cd07984">
    <property type="entry name" value="LPLAT_LABLAT-like"/>
    <property type="match status" value="1"/>
</dbReference>
<dbReference type="Proteomes" id="UP000294498">
    <property type="component" value="Unassembled WGS sequence"/>
</dbReference>
<dbReference type="Pfam" id="PF03279">
    <property type="entry name" value="Lip_A_acyltrans"/>
    <property type="match status" value="1"/>
</dbReference>
<sequence length="300" mass="34898">MTGNKRLQSLSYYCLYGSLYGLSLLPFPVLYLLSDGVCFVLFRVIGYRKHVVFKNLRRSFPDKSDAEIRQLAGSFYRYLCDLFLEMFKTLSISKAAMLRHCSMDPEALEIFRDLAKNGQSVILVLGHYGNWEWAGNTFSLLCPQPLSVIYHPLTSPAFDRLMYTMRTRFGTGLIEMEQTFREMVKQKGKVTATAFIADQTPQPQRAHWMTFLNQDTPVFMGAETIARKLNYPIVYATVKRQRRGYYRIYAERLVEAPAASGEGVISELHTRRLERDIRDQPEIWLWSHKRWKHSRPLPVT</sequence>
<dbReference type="PANTHER" id="PTHR30606">
    <property type="entry name" value="LIPID A BIOSYNTHESIS LAUROYL ACYLTRANSFERASE"/>
    <property type="match status" value="1"/>
</dbReference>
<reference evidence="8 9" key="1">
    <citation type="submission" date="2019-03" db="EMBL/GenBank/DDBJ databases">
        <title>Genomic Encyclopedia of Type Strains, Phase IV (KMG-IV): sequencing the most valuable type-strain genomes for metagenomic binning, comparative biology and taxonomic classification.</title>
        <authorList>
            <person name="Goeker M."/>
        </authorList>
    </citation>
    <scope>NUCLEOTIDE SEQUENCE [LARGE SCALE GENOMIC DNA]</scope>
    <source>
        <strain evidence="8 9">DSM 100059</strain>
    </source>
</reference>
<keyword evidence="4 8" id="KW-0808">Transferase</keyword>
<keyword evidence="2" id="KW-1003">Cell membrane</keyword>
<accession>A0A4R8DQB5</accession>
<comment type="caution">
    <text evidence="8">The sequence shown here is derived from an EMBL/GenBank/DDBJ whole genome shotgun (WGS) entry which is preliminary data.</text>
</comment>
<evidence type="ECO:0000256" key="7">
    <source>
        <dbReference type="SAM" id="Phobius"/>
    </source>
</evidence>
<dbReference type="GO" id="GO:0016746">
    <property type="term" value="F:acyltransferase activity"/>
    <property type="evidence" value="ECO:0007669"/>
    <property type="project" value="UniProtKB-KW"/>
</dbReference>